<dbReference type="PROSITE" id="PS00197">
    <property type="entry name" value="2FE2S_FER_1"/>
    <property type="match status" value="1"/>
</dbReference>
<dbReference type="AlphaFoldDB" id="A0A916J7J1"/>
<dbReference type="InterPro" id="IPR017927">
    <property type="entry name" value="FAD-bd_FR_type"/>
</dbReference>
<protein>
    <submittedName>
        <fullName evidence="5">Ferredoxin--NAD(P)(+) reductase CarAd</fullName>
        <ecNumber evidence="5">1.18.1.2</ecNumber>
        <ecNumber evidence="5">1.18.1.3</ecNumber>
    </submittedName>
</protein>
<dbReference type="RefSeq" id="WP_220637151.1">
    <property type="nucleotide sequence ID" value="NZ_CAJQUM010000001.1"/>
</dbReference>
<keyword evidence="6" id="KW-1185">Reference proteome</keyword>
<feature type="domain" description="2Fe-2S ferredoxin-type" evidence="3">
    <location>
        <begin position="1"/>
        <end position="92"/>
    </location>
</feature>
<dbReference type="Pfam" id="PF00175">
    <property type="entry name" value="NAD_binding_1"/>
    <property type="match status" value="1"/>
</dbReference>
<keyword evidence="2" id="KW-0408">Iron</keyword>
<dbReference type="GO" id="GO:0004324">
    <property type="term" value="F:ferredoxin-NADP+ reductase activity"/>
    <property type="evidence" value="ECO:0007669"/>
    <property type="project" value="UniProtKB-EC"/>
</dbReference>
<dbReference type="PANTHER" id="PTHR47354">
    <property type="entry name" value="NADH OXIDOREDUCTASE HCR"/>
    <property type="match status" value="1"/>
</dbReference>
<dbReference type="EC" id="1.18.1.2" evidence="5"/>
<evidence type="ECO:0000259" key="4">
    <source>
        <dbReference type="PROSITE" id="PS51384"/>
    </source>
</evidence>
<dbReference type="InterPro" id="IPR036010">
    <property type="entry name" value="2Fe-2S_ferredoxin-like_sf"/>
</dbReference>
<name>A0A916J7J1_9PROT</name>
<dbReference type="InterPro" id="IPR008333">
    <property type="entry name" value="Cbr1-like_FAD-bd_dom"/>
</dbReference>
<keyword evidence="2" id="KW-0479">Metal-binding</keyword>
<dbReference type="InterPro" id="IPR050415">
    <property type="entry name" value="MRET"/>
</dbReference>
<evidence type="ECO:0000313" key="6">
    <source>
        <dbReference type="Proteomes" id="UP000742786"/>
    </source>
</evidence>
<dbReference type="Proteomes" id="UP000742786">
    <property type="component" value="Unassembled WGS sequence"/>
</dbReference>
<dbReference type="CDD" id="cd06190">
    <property type="entry name" value="T4MO_e_transfer_like"/>
    <property type="match status" value="1"/>
</dbReference>
<dbReference type="Pfam" id="PF00970">
    <property type="entry name" value="FAD_binding_6"/>
    <property type="match status" value="1"/>
</dbReference>
<dbReference type="Gene3D" id="3.40.50.80">
    <property type="entry name" value="Nucleotide-binding domain of ferredoxin-NADP reductase (FNR) module"/>
    <property type="match status" value="1"/>
</dbReference>
<dbReference type="GO" id="GO:0008860">
    <property type="term" value="F:ferredoxin-NAD+ reductase activity"/>
    <property type="evidence" value="ECO:0007669"/>
    <property type="project" value="UniProtKB-EC"/>
</dbReference>
<reference evidence="5" key="1">
    <citation type="submission" date="2021-04" db="EMBL/GenBank/DDBJ databases">
        <authorList>
            <person name="Hornung B."/>
        </authorList>
    </citation>
    <scope>NUCLEOTIDE SEQUENCE</scope>
    <source>
        <strain evidence="5">G5G6</strain>
    </source>
</reference>
<dbReference type="InterPro" id="IPR006058">
    <property type="entry name" value="2Fe2S_fd_BS"/>
</dbReference>
<gene>
    <name evidence="5" type="primary">carAd</name>
    <name evidence="5" type="ORF">GTOL_13292</name>
</gene>
<dbReference type="SUPFAM" id="SSF63380">
    <property type="entry name" value="Riboflavin synthase domain-like"/>
    <property type="match status" value="1"/>
</dbReference>
<dbReference type="Gene3D" id="3.10.20.30">
    <property type="match status" value="1"/>
</dbReference>
<dbReference type="CDD" id="cd00207">
    <property type="entry name" value="fer2"/>
    <property type="match status" value="1"/>
</dbReference>
<feature type="domain" description="FAD-binding FR-type" evidence="4">
    <location>
        <begin position="98"/>
        <end position="197"/>
    </location>
</feature>
<dbReference type="EC" id="1.18.1.3" evidence="5"/>
<dbReference type="InterPro" id="IPR001433">
    <property type="entry name" value="OxRdtase_FAD/NAD-bd"/>
</dbReference>
<organism evidence="5 6">
    <name type="scientific">Georgfuchsia toluolica</name>
    <dbReference type="NCBI Taxonomy" id="424218"/>
    <lineage>
        <taxon>Bacteria</taxon>
        <taxon>Pseudomonadati</taxon>
        <taxon>Pseudomonadota</taxon>
        <taxon>Betaproteobacteria</taxon>
        <taxon>Nitrosomonadales</taxon>
        <taxon>Sterolibacteriaceae</taxon>
        <taxon>Georgfuchsia</taxon>
    </lineage>
</organism>
<evidence type="ECO:0000256" key="2">
    <source>
        <dbReference type="ARBA" id="ARBA00022714"/>
    </source>
</evidence>
<dbReference type="PRINTS" id="PR00410">
    <property type="entry name" value="PHEHYDRXLASE"/>
</dbReference>
<dbReference type="EMBL" id="CAJQUM010000001">
    <property type="protein sequence ID" value="CAG4885409.1"/>
    <property type="molecule type" value="Genomic_DNA"/>
</dbReference>
<proteinExistence type="predicted"/>
<evidence type="ECO:0000256" key="1">
    <source>
        <dbReference type="ARBA" id="ARBA00001974"/>
    </source>
</evidence>
<keyword evidence="2" id="KW-0411">Iron-sulfur</keyword>
<dbReference type="Pfam" id="PF00111">
    <property type="entry name" value="Fer2"/>
    <property type="match status" value="1"/>
</dbReference>
<dbReference type="Gene3D" id="2.40.30.10">
    <property type="entry name" value="Translation factors"/>
    <property type="match status" value="1"/>
</dbReference>
<dbReference type="GO" id="GO:0051537">
    <property type="term" value="F:2 iron, 2 sulfur cluster binding"/>
    <property type="evidence" value="ECO:0007669"/>
    <property type="project" value="UniProtKB-KW"/>
</dbReference>
<dbReference type="PANTHER" id="PTHR47354:SF5">
    <property type="entry name" value="PROTEIN RFBI"/>
    <property type="match status" value="1"/>
</dbReference>
<sequence length="331" mass="36467">MSVTLEDGRCFAADDGDTLLAGALRAGIGFPHECSAGSCGACRFDLLDGNIVDRWPEAPGLSARDRARGKRLACQSVLNGDCKIRVRTSSEYIPIHTPKRQQMVLESVNALNFDTREFSFRGTQPAEFLPGQYALLTLPEIIRPRPYSMSNLPNEEGLWQFIIRRVPDGLATNALFDILTPGDAITIDGPYGSAWLREDSPREIVCIAGGSGLGPMLSIARGALRSTKPVPIHFYYGARTAEDICGRTELEEMSSADGTTMKYRVALSNPTAKWSGQTGFIHELVENEIGPKLANCEFYFAGPPAMVNAVQEMLMVRHQVPFTQLHYDRFF</sequence>
<keyword evidence="2" id="KW-0001">2Fe-2S</keyword>
<keyword evidence="5" id="KW-0560">Oxidoreductase</keyword>
<comment type="caution">
    <text evidence="5">The sequence shown here is derived from an EMBL/GenBank/DDBJ whole genome shotgun (WGS) entry which is preliminary data.</text>
</comment>
<accession>A0A916J7J1</accession>
<dbReference type="PROSITE" id="PS51085">
    <property type="entry name" value="2FE2S_FER_2"/>
    <property type="match status" value="1"/>
</dbReference>
<evidence type="ECO:0000313" key="5">
    <source>
        <dbReference type="EMBL" id="CAG4885409.1"/>
    </source>
</evidence>
<comment type="cofactor">
    <cofactor evidence="1">
        <name>FAD</name>
        <dbReference type="ChEBI" id="CHEBI:57692"/>
    </cofactor>
</comment>
<dbReference type="InterPro" id="IPR017938">
    <property type="entry name" value="Riboflavin_synthase-like_b-brl"/>
</dbReference>
<dbReference type="InterPro" id="IPR001041">
    <property type="entry name" value="2Fe-2S_ferredoxin-type"/>
</dbReference>
<dbReference type="PROSITE" id="PS51384">
    <property type="entry name" value="FAD_FR"/>
    <property type="match status" value="1"/>
</dbReference>
<dbReference type="InterPro" id="IPR012675">
    <property type="entry name" value="Beta-grasp_dom_sf"/>
</dbReference>
<dbReference type="SUPFAM" id="SSF54292">
    <property type="entry name" value="2Fe-2S ferredoxin-like"/>
    <property type="match status" value="1"/>
</dbReference>
<dbReference type="InterPro" id="IPR039261">
    <property type="entry name" value="FNR_nucleotide-bd"/>
</dbReference>
<evidence type="ECO:0000259" key="3">
    <source>
        <dbReference type="PROSITE" id="PS51085"/>
    </source>
</evidence>
<dbReference type="SUPFAM" id="SSF52343">
    <property type="entry name" value="Ferredoxin reductase-like, C-terminal NADP-linked domain"/>
    <property type="match status" value="1"/>
</dbReference>